<name>A0A9W8DS16_9FUNG</name>
<gene>
    <name evidence="2" type="ORF">H4219_004346</name>
</gene>
<evidence type="ECO:0000256" key="1">
    <source>
        <dbReference type="SAM" id="SignalP"/>
    </source>
</evidence>
<dbReference type="EMBL" id="JANBPU010000147">
    <property type="protein sequence ID" value="KAJ1915416.1"/>
    <property type="molecule type" value="Genomic_DNA"/>
</dbReference>
<sequence>MHFTKFVAISIAALGFVSTVSTVDAREMERPKLTPEQEKILKPALKAIDTLEATSKNNYSGKELNDAVKAVEAGIKKVRGTPNSEQVVKYLDQKLFELTFSI</sequence>
<dbReference type="Proteomes" id="UP001150538">
    <property type="component" value="Unassembled WGS sequence"/>
</dbReference>
<dbReference type="AlphaFoldDB" id="A0A9W8DS16"/>
<accession>A0A9W8DS16</accession>
<reference evidence="2" key="1">
    <citation type="submission" date="2022-07" db="EMBL/GenBank/DDBJ databases">
        <title>Phylogenomic reconstructions and comparative analyses of Kickxellomycotina fungi.</title>
        <authorList>
            <person name="Reynolds N.K."/>
            <person name="Stajich J.E."/>
            <person name="Barry K."/>
            <person name="Grigoriev I.V."/>
            <person name="Crous P."/>
            <person name="Smith M.E."/>
        </authorList>
    </citation>
    <scope>NUCLEOTIDE SEQUENCE</scope>
    <source>
        <strain evidence="2">NBRC 100468</strain>
    </source>
</reference>
<evidence type="ECO:0000313" key="2">
    <source>
        <dbReference type="EMBL" id="KAJ1915416.1"/>
    </source>
</evidence>
<organism evidence="2 3">
    <name type="scientific">Mycoemilia scoparia</name>
    <dbReference type="NCBI Taxonomy" id="417184"/>
    <lineage>
        <taxon>Eukaryota</taxon>
        <taxon>Fungi</taxon>
        <taxon>Fungi incertae sedis</taxon>
        <taxon>Zoopagomycota</taxon>
        <taxon>Kickxellomycotina</taxon>
        <taxon>Kickxellomycetes</taxon>
        <taxon>Kickxellales</taxon>
        <taxon>Kickxellaceae</taxon>
        <taxon>Mycoemilia</taxon>
    </lineage>
</organism>
<protein>
    <submittedName>
        <fullName evidence="2">Uncharacterized protein</fullName>
    </submittedName>
</protein>
<evidence type="ECO:0000313" key="3">
    <source>
        <dbReference type="Proteomes" id="UP001150538"/>
    </source>
</evidence>
<keyword evidence="1" id="KW-0732">Signal</keyword>
<feature type="signal peptide" evidence="1">
    <location>
        <begin position="1"/>
        <end position="25"/>
    </location>
</feature>
<comment type="caution">
    <text evidence="2">The sequence shown here is derived from an EMBL/GenBank/DDBJ whole genome shotgun (WGS) entry which is preliminary data.</text>
</comment>
<proteinExistence type="predicted"/>
<feature type="chain" id="PRO_5040717646" evidence="1">
    <location>
        <begin position="26"/>
        <end position="102"/>
    </location>
</feature>
<keyword evidence="3" id="KW-1185">Reference proteome</keyword>